<dbReference type="Gene3D" id="3.30.565.10">
    <property type="entry name" value="Histidine kinase-like ATPase, C-terminal domain"/>
    <property type="match status" value="1"/>
</dbReference>
<accession>A0A9J7BU06</accession>
<evidence type="ECO:0000313" key="4">
    <source>
        <dbReference type="Proteomes" id="UP001059380"/>
    </source>
</evidence>
<dbReference type="InterPro" id="IPR003594">
    <property type="entry name" value="HATPase_dom"/>
</dbReference>
<dbReference type="SMART" id="SM00448">
    <property type="entry name" value="REC"/>
    <property type="match status" value="1"/>
</dbReference>
<dbReference type="InterPro" id="IPR011006">
    <property type="entry name" value="CheY-like_superfamily"/>
</dbReference>
<protein>
    <submittedName>
        <fullName evidence="3">ATP-binding protein</fullName>
    </submittedName>
</protein>
<proteinExistence type="predicted"/>
<evidence type="ECO:0000313" key="3">
    <source>
        <dbReference type="EMBL" id="UWZ86073.1"/>
    </source>
</evidence>
<dbReference type="Proteomes" id="UP001059380">
    <property type="component" value="Chromosome"/>
</dbReference>
<dbReference type="CDD" id="cd00156">
    <property type="entry name" value="REC"/>
    <property type="match status" value="1"/>
</dbReference>
<keyword evidence="3" id="KW-0547">Nucleotide-binding</keyword>
<sequence length="331" mass="37339">MKGCYVWAVISRQNESAVPESLRKRNDETFSAALGNSAAIQRAHRSVLVVADLEMNWMLFDYLVAQDWSVDYVAHNDLALAAAQKRHYDLIVTAEITSPRDDLELLRKIRAVRPHTRMIVLTGRRTTEDVIEALRERAFSLFAKPYSIETLKALIEMALDEKCWDDGIEVISATPSWIRLMVRCDLGTIERMSQFFQEMADLPEPERSQVATAFRELLLNAAGHGGGFNPDEYVEISYIRSKQAVACRVTDPGAGFSFTERSKTWLANPLEQLPERSSLSDSKEAIYSKSFGILLAKHLVDELIYNEQGNEVVLIKYLEDMALPPLGSVAH</sequence>
<evidence type="ECO:0000256" key="1">
    <source>
        <dbReference type="PROSITE-ProRule" id="PRU00169"/>
    </source>
</evidence>
<comment type="caution">
    <text evidence="1">Lacks conserved residue(s) required for the propagation of feature annotation.</text>
</comment>
<dbReference type="KEGG" id="orp:MOP44_09025"/>
<dbReference type="GO" id="GO:0005524">
    <property type="term" value="F:ATP binding"/>
    <property type="evidence" value="ECO:0007669"/>
    <property type="project" value="UniProtKB-KW"/>
</dbReference>
<keyword evidence="4" id="KW-1185">Reference proteome</keyword>
<dbReference type="EMBL" id="CP093313">
    <property type="protein sequence ID" value="UWZ86073.1"/>
    <property type="molecule type" value="Genomic_DNA"/>
</dbReference>
<dbReference type="Gene3D" id="3.40.50.2300">
    <property type="match status" value="1"/>
</dbReference>
<feature type="domain" description="Response regulatory" evidence="2">
    <location>
        <begin position="45"/>
        <end position="159"/>
    </location>
</feature>
<gene>
    <name evidence="3" type="ORF">MOP44_09025</name>
</gene>
<dbReference type="PROSITE" id="PS50110">
    <property type="entry name" value="RESPONSE_REGULATORY"/>
    <property type="match status" value="1"/>
</dbReference>
<dbReference type="GO" id="GO:0000160">
    <property type="term" value="P:phosphorelay signal transduction system"/>
    <property type="evidence" value="ECO:0007669"/>
    <property type="project" value="InterPro"/>
</dbReference>
<dbReference type="Pfam" id="PF00072">
    <property type="entry name" value="Response_reg"/>
    <property type="match status" value="1"/>
</dbReference>
<evidence type="ECO:0000259" key="2">
    <source>
        <dbReference type="PROSITE" id="PS50110"/>
    </source>
</evidence>
<dbReference type="RefSeq" id="WP_260795716.1">
    <property type="nucleotide sequence ID" value="NZ_CP093313.1"/>
</dbReference>
<dbReference type="SUPFAM" id="SSF55874">
    <property type="entry name" value="ATPase domain of HSP90 chaperone/DNA topoisomerase II/histidine kinase"/>
    <property type="match status" value="1"/>
</dbReference>
<keyword evidence="3" id="KW-0067">ATP-binding</keyword>
<dbReference type="Pfam" id="PF13581">
    <property type="entry name" value="HATPase_c_2"/>
    <property type="match status" value="1"/>
</dbReference>
<dbReference type="SUPFAM" id="SSF52172">
    <property type="entry name" value="CheY-like"/>
    <property type="match status" value="1"/>
</dbReference>
<dbReference type="InterPro" id="IPR036890">
    <property type="entry name" value="HATPase_C_sf"/>
</dbReference>
<name>A0A9J7BU06_9BACT</name>
<dbReference type="AlphaFoldDB" id="A0A9J7BU06"/>
<reference evidence="3" key="1">
    <citation type="submission" date="2021-04" db="EMBL/GenBank/DDBJ databases">
        <title>Phylogenetic analysis of Acidobacteriaceae.</title>
        <authorList>
            <person name="Qiu L."/>
            <person name="Zhang Q."/>
        </authorList>
    </citation>
    <scope>NUCLEOTIDE SEQUENCE</scope>
    <source>
        <strain evidence="3">DSM 25168</strain>
    </source>
</reference>
<dbReference type="CDD" id="cd16936">
    <property type="entry name" value="HATPase_RsbW-like"/>
    <property type="match status" value="1"/>
</dbReference>
<organism evidence="3 4">
    <name type="scientific">Occallatibacter riparius</name>
    <dbReference type="NCBI Taxonomy" id="1002689"/>
    <lineage>
        <taxon>Bacteria</taxon>
        <taxon>Pseudomonadati</taxon>
        <taxon>Acidobacteriota</taxon>
        <taxon>Terriglobia</taxon>
        <taxon>Terriglobales</taxon>
        <taxon>Acidobacteriaceae</taxon>
        <taxon>Occallatibacter</taxon>
    </lineage>
</organism>
<dbReference type="InterPro" id="IPR001789">
    <property type="entry name" value="Sig_transdc_resp-reg_receiver"/>
</dbReference>